<evidence type="ECO:0000256" key="2">
    <source>
        <dbReference type="ARBA" id="ARBA00022645"/>
    </source>
</evidence>
<evidence type="ECO:0000256" key="4">
    <source>
        <dbReference type="ARBA" id="ARBA00022729"/>
    </source>
</evidence>
<dbReference type="SUPFAM" id="SSF53474">
    <property type="entry name" value="alpha/beta-Hydrolases"/>
    <property type="match status" value="1"/>
</dbReference>
<dbReference type="AlphaFoldDB" id="D8QKG2"/>
<dbReference type="GO" id="GO:0004185">
    <property type="term" value="F:serine-type carboxypeptidase activity"/>
    <property type="evidence" value="ECO:0007669"/>
    <property type="project" value="UniProtKB-UniRule"/>
</dbReference>
<evidence type="ECO:0000256" key="6">
    <source>
        <dbReference type="ARBA" id="ARBA00023180"/>
    </source>
</evidence>
<dbReference type="InParanoid" id="D8QKG2"/>
<keyword evidence="5 7" id="KW-0378">Hydrolase</keyword>
<dbReference type="GeneID" id="9593408"/>
<name>D8QKG2_SCHCM</name>
<keyword evidence="6" id="KW-0325">Glycoprotein</keyword>
<keyword evidence="4" id="KW-0732">Signal</keyword>
<evidence type="ECO:0000313" key="9">
    <source>
        <dbReference type="Proteomes" id="UP000007431"/>
    </source>
</evidence>
<protein>
    <recommendedName>
        <fullName evidence="7">Carboxypeptidase</fullName>
        <ecNumber evidence="7">3.4.16.-</ecNumber>
    </recommendedName>
</protein>
<organism evidence="9">
    <name type="scientific">Schizophyllum commune (strain H4-8 / FGSC 9210)</name>
    <name type="common">Split gill fungus</name>
    <dbReference type="NCBI Taxonomy" id="578458"/>
    <lineage>
        <taxon>Eukaryota</taxon>
        <taxon>Fungi</taxon>
        <taxon>Dikarya</taxon>
        <taxon>Basidiomycota</taxon>
        <taxon>Agaricomycotina</taxon>
        <taxon>Agaricomycetes</taxon>
        <taxon>Agaricomycetidae</taxon>
        <taxon>Agaricales</taxon>
        <taxon>Schizophyllaceae</taxon>
        <taxon>Schizophyllum</taxon>
    </lineage>
</organism>
<dbReference type="InterPro" id="IPR018202">
    <property type="entry name" value="Ser_caboxypep_ser_AS"/>
</dbReference>
<dbReference type="PROSITE" id="PS00131">
    <property type="entry name" value="CARBOXYPEPT_SER_SER"/>
    <property type="match status" value="1"/>
</dbReference>
<dbReference type="Proteomes" id="UP000007431">
    <property type="component" value="Unassembled WGS sequence"/>
</dbReference>
<dbReference type="OMA" id="HFEHIDE"/>
<dbReference type="EMBL" id="GL377316">
    <property type="protein sequence ID" value="EFI91713.1"/>
    <property type="molecule type" value="Genomic_DNA"/>
</dbReference>
<feature type="non-terminal residue" evidence="8">
    <location>
        <position position="499"/>
    </location>
</feature>
<dbReference type="Pfam" id="PF00450">
    <property type="entry name" value="Peptidase_S10"/>
    <property type="match status" value="1"/>
</dbReference>
<accession>D8QKG2</accession>
<evidence type="ECO:0000256" key="5">
    <source>
        <dbReference type="ARBA" id="ARBA00022801"/>
    </source>
</evidence>
<evidence type="ECO:0000256" key="7">
    <source>
        <dbReference type="RuleBase" id="RU361156"/>
    </source>
</evidence>
<gene>
    <name evidence="8" type="ORF">SCHCODRAFT_114332</name>
</gene>
<keyword evidence="2 7" id="KW-0121">Carboxypeptidase</keyword>
<dbReference type="RefSeq" id="XP_003026616.1">
    <property type="nucleotide sequence ID" value="XM_003026570.1"/>
</dbReference>
<dbReference type="EC" id="3.4.16.-" evidence="7"/>
<reference evidence="8 9" key="1">
    <citation type="journal article" date="2010" name="Nat. Biotechnol.">
        <title>Genome sequence of the model mushroom Schizophyllum commune.</title>
        <authorList>
            <person name="Ohm R.A."/>
            <person name="de Jong J.F."/>
            <person name="Lugones L.G."/>
            <person name="Aerts A."/>
            <person name="Kothe E."/>
            <person name="Stajich J.E."/>
            <person name="de Vries R.P."/>
            <person name="Record E."/>
            <person name="Levasseur A."/>
            <person name="Baker S.E."/>
            <person name="Bartholomew K.A."/>
            <person name="Coutinho P.M."/>
            <person name="Erdmann S."/>
            <person name="Fowler T.J."/>
            <person name="Gathman A.C."/>
            <person name="Lombard V."/>
            <person name="Henrissat B."/>
            <person name="Knabe N."/>
            <person name="Kuees U."/>
            <person name="Lilly W.W."/>
            <person name="Lindquist E."/>
            <person name="Lucas S."/>
            <person name="Magnuson J.K."/>
            <person name="Piumi F."/>
            <person name="Raudaskoski M."/>
            <person name="Salamov A."/>
            <person name="Schmutz J."/>
            <person name="Schwarze F.W.M.R."/>
            <person name="vanKuyk P.A."/>
            <person name="Horton J.S."/>
            <person name="Grigoriev I.V."/>
            <person name="Woesten H.A.B."/>
        </authorList>
    </citation>
    <scope>NUCLEOTIDE SEQUENCE [LARGE SCALE GENOMIC DNA]</scope>
    <source>
        <strain evidence="9">H4-8 / FGSC 9210</strain>
    </source>
</reference>
<evidence type="ECO:0000256" key="1">
    <source>
        <dbReference type="ARBA" id="ARBA00009431"/>
    </source>
</evidence>
<keyword evidence="9" id="KW-1185">Reference proteome</keyword>
<dbReference type="PANTHER" id="PTHR11802">
    <property type="entry name" value="SERINE PROTEASE FAMILY S10 SERINE CARBOXYPEPTIDASE"/>
    <property type="match status" value="1"/>
</dbReference>
<dbReference type="Gene3D" id="3.40.50.1820">
    <property type="entry name" value="alpha/beta hydrolase"/>
    <property type="match status" value="1"/>
</dbReference>
<dbReference type="GO" id="GO:0000324">
    <property type="term" value="C:fungal-type vacuole"/>
    <property type="evidence" value="ECO:0007669"/>
    <property type="project" value="TreeGrafter"/>
</dbReference>
<dbReference type="GO" id="GO:0006508">
    <property type="term" value="P:proteolysis"/>
    <property type="evidence" value="ECO:0007669"/>
    <property type="project" value="UniProtKB-KW"/>
</dbReference>
<dbReference type="VEuPathDB" id="FungiDB:SCHCODRAFT_02520972"/>
<dbReference type="Gene3D" id="1.10.287.410">
    <property type="match status" value="1"/>
</dbReference>
<comment type="similarity">
    <text evidence="1 7">Belongs to the peptidase S10 family.</text>
</comment>
<dbReference type="HOGENOM" id="CLU_008523_10_4_1"/>
<dbReference type="InterPro" id="IPR029058">
    <property type="entry name" value="AB_hydrolase_fold"/>
</dbReference>
<evidence type="ECO:0000256" key="3">
    <source>
        <dbReference type="ARBA" id="ARBA00022670"/>
    </source>
</evidence>
<keyword evidence="3 7" id="KW-0645">Protease</keyword>
<sequence>MLTQSYGDMYLRFKRVLEPATMILAAWTICACALSAFAKAQTLFQQEPYDAGLFTPFESLSALPETEFTSLSHPFFPEYSVRLKKSKFCDGSVNSYTGYLDISETRHLFFYFFESRNDPAKDDVIFWTNGGPGCSSAVGLFMELGPCRISDEHGPRYHPVSWNNNANLFFIDQPVGVGYSYADYGEHVYTTEDGAKDIAAFVAIFFEHFTQFKGRPFHMAGESYAGRYLPLYASAVYDQNVALVKAGLTPVNLSSVLIGNGVSDPFTIFLSRYDMQCTNASLPPVVDIATCVQMKSMTKRCEKWFREACIDQYDAMNCRAATSVCLDAIEKPFYDTGMNPYDISQPCNGTVETTLCYPVTKHISNYLSRTEVREKLGVDPAVPANFSSCSADVSTSFDLSQDALHVATVLIYVGDYDWRCSWIGNERFTLALEWSGQADFASHELRNWYVDGVSAGKTRSTSDGQFNFATVHAAGHMVPYDKPKESLELLRRWLNGEAL</sequence>
<dbReference type="PRINTS" id="PR00724">
    <property type="entry name" value="CRBOXYPTASEC"/>
</dbReference>
<dbReference type="PANTHER" id="PTHR11802:SF113">
    <property type="entry name" value="SERINE CARBOXYPEPTIDASE CTSA-4.1"/>
    <property type="match status" value="1"/>
</dbReference>
<dbReference type="eggNOG" id="KOG1282">
    <property type="taxonomic scope" value="Eukaryota"/>
</dbReference>
<proteinExistence type="inferred from homology"/>
<dbReference type="InterPro" id="IPR001563">
    <property type="entry name" value="Peptidase_S10"/>
</dbReference>
<dbReference type="MEROPS" id="S10.001"/>
<dbReference type="OrthoDB" id="443318at2759"/>
<evidence type="ECO:0000313" key="8">
    <source>
        <dbReference type="EMBL" id="EFI91713.1"/>
    </source>
</evidence>
<dbReference type="KEGG" id="scm:SCHCO_02520972"/>